<evidence type="ECO:0000313" key="3">
    <source>
        <dbReference type="Proteomes" id="UP000243540"/>
    </source>
</evidence>
<dbReference type="Proteomes" id="UP000243540">
    <property type="component" value="Unassembled WGS sequence"/>
</dbReference>
<dbReference type="RefSeq" id="WP_086106950.1">
    <property type="nucleotide sequence ID" value="NZ_NEKB01000017.1"/>
</dbReference>
<feature type="domain" description="DUF1828" evidence="1">
    <location>
        <begin position="14"/>
        <end position="78"/>
    </location>
</feature>
<dbReference type="EMBL" id="NEKC01000013">
    <property type="protein sequence ID" value="OTA28681.1"/>
    <property type="molecule type" value="Genomic_DNA"/>
</dbReference>
<reference evidence="2 3" key="1">
    <citation type="submission" date="2017-04" db="EMBL/GenBank/DDBJ databases">
        <title>Draft genome sequences of Alloscardovia macacae UMA81211 and UMA81212 isolated from the feces of a rhesus macaque (Macaca mulatta).</title>
        <authorList>
            <person name="Albert K."/>
            <person name="Sela D.A."/>
        </authorList>
    </citation>
    <scope>NUCLEOTIDE SEQUENCE [LARGE SCALE GENOMIC DNA]</scope>
    <source>
        <strain evidence="2 3">UMA81212</strain>
    </source>
</reference>
<dbReference type="AlphaFoldDB" id="A0A1Y2SUV9"/>
<organism evidence="2 3">
    <name type="scientific">Alloscardovia macacae</name>
    <dbReference type="NCBI Taxonomy" id="1160091"/>
    <lineage>
        <taxon>Bacteria</taxon>
        <taxon>Bacillati</taxon>
        <taxon>Actinomycetota</taxon>
        <taxon>Actinomycetes</taxon>
        <taxon>Bifidobacteriales</taxon>
        <taxon>Bifidobacteriaceae</taxon>
        <taxon>Alloscardovia</taxon>
    </lineage>
</organism>
<evidence type="ECO:0000313" key="2">
    <source>
        <dbReference type="EMBL" id="OTA28681.1"/>
    </source>
</evidence>
<gene>
    <name evidence="2" type="ORF">B9T39_06205</name>
</gene>
<protein>
    <recommendedName>
        <fullName evidence="1">DUF1828 domain-containing protein</fullName>
    </recommendedName>
</protein>
<accession>A0A1Y2SUV9</accession>
<evidence type="ECO:0000259" key="1">
    <source>
        <dbReference type="Pfam" id="PF08861"/>
    </source>
</evidence>
<comment type="caution">
    <text evidence="2">The sequence shown here is derived from an EMBL/GenBank/DDBJ whole genome shotgun (WGS) entry which is preliminary data.</text>
</comment>
<name>A0A1Y2SUV9_9BIFI</name>
<dbReference type="Pfam" id="PF08861">
    <property type="entry name" value="DUF1828"/>
    <property type="match status" value="1"/>
</dbReference>
<dbReference type="OrthoDB" id="1321863at2"/>
<proteinExistence type="predicted"/>
<dbReference type="InterPro" id="IPR014960">
    <property type="entry name" value="DUF1828"/>
</dbReference>
<sequence length="117" mass="13259">MESTPIEWEEITVPFTDCSGDWIQFYVRESGDTAIFDDDGYMVAHLETHGINDCEELRAWMNKAVSKFHATVNEDGHVQATFPLSKKGEGKGYFFMALQNMEAPPLKSIFGEKLGLY</sequence>